<protein>
    <submittedName>
        <fullName evidence="1">Hypothetical 1.5K protein</fullName>
    </submittedName>
</protein>
<organism evidence="1">
    <name type="scientific">Solanum lycopersicum</name>
    <name type="common">Tomato</name>
    <name type="synonym">Lycopersicon esculentum</name>
    <dbReference type="NCBI Taxonomy" id="4081"/>
    <lineage>
        <taxon>Eukaryota</taxon>
        <taxon>Viridiplantae</taxon>
        <taxon>Streptophyta</taxon>
        <taxon>Embryophyta</taxon>
        <taxon>Tracheophyta</taxon>
        <taxon>Spermatophyta</taxon>
        <taxon>Magnoliopsida</taxon>
        <taxon>eudicotyledons</taxon>
        <taxon>Gunneridae</taxon>
        <taxon>Pentapetalae</taxon>
        <taxon>asterids</taxon>
        <taxon>lamiids</taxon>
        <taxon>Solanales</taxon>
        <taxon>Solanaceae</taxon>
        <taxon>Solanoideae</taxon>
        <taxon>Solaneae</taxon>
        <taxon>Solanum</taxon>
        <taxon>Solanum subgen. Lycopersicon</taxon>
    </lineage>
</organism>
<dbReference type="PIR" id="JQ2307">
    <property type="entry name" value="JQ2307"/>
</dbReference>
<geneLocation type="chloroplast" evidence="1"/>
<evidence type="ECO:0000313" key="1">
    <source>
        <dbReference type="PIR" id="JQ2307"/>
    </source>
</evidence>
<sequence>MKNYDEEFTWI</sequence>
<name>Q7M2F2_SOLLC</name>
<reference evidence="1" key="1">
    <citation type="journal article" date="1991" name="Theor. Appl. Genet.">
        <title>Chloroplast DNA evolution in potato (Solanum tuberosum L.).</title>
        <authorList>
            <person name="Kawagoe Y."/>
            <person name="Kikuta Y."/>
        </authorList>
    </citation>
    <scope>NUCLEOTIDE SEQUENCE</scope>
</reference>
<accession>Q7M2F2</accession>
<proteinExistence type="predicted"/>